<dbReference type="Proteomes" id="UP000477911">
    <property type="component" value="Unassembled WGS sequence"/>
</dbReference>
<evidence type="ECO:0000256" key="1">
    <source>
        <dbReference type="SAM" id="MobiDB-lite"/>
    </source>
</evidence>
<gene>
    <name evidence="3" type="ORF">GR170_20685</name>
</gene>
<dbReference type="EMBL" id="WUMU01000024">
    <property type="protein sequence ID" value="MXN20260.1"/>
    <property type="molecule type" value="Genomic_DNA"/>
</dbReference>
<dbReference type="Pfam" id="PF08239">
    <property type="entry name" value="SH3_3"/>
    <property type="match status" value="1"/>
</dbReference>
<accession>A0A6L7GAB4</accession>
<keyword evidence="4" id="KW-1185">Reference proteome</keyword>
<proteinExistence type="predicted"/>
<evidence type="ECO:0000313" key="3">
    <source>
        <dbReference type="EMBL" id="MXN20260.1"/>
    </source>
</evidence>
<feature type="compositionally biased region" description="Low complexity" evidence="1">
    <location>
        <begin position="105"/>
        <end position="117"/>
    </location>
</feature>
<sequence length="216" mass="22408">MFRFLFIATTSFLLFLTFFQMSGGFDFQPLSPRKADQEIARNSGARLAEIDPDLAPADQTQRQADRSAQASGGTVQLASAETESDAVDPAAADLSIATISKAALPAPAPTGAPKTPGSRASASSDQVDGVRQDEARAIAAAMAPQGTTPGADIREVSGNVVNMRSGPGTGYGVVDQLNEGTRVEVLDQKGGWLKLRATSGNSATGWMYSGLLTASN</sequence>
<comment type="caution">
    <text evidence="3">The sequence shown here is derived from an EMBL/GenBank/DDBJ whole genome shotgun (WGS) entry which is preliminary data.</text>
</comment>
<feature type="compositionally biased region" description="Polar residues" evidence="1">
    <location>
        <begin position="58"/>
        <end position="81"/>
    </location>
</feature>
<feature type="region of interest" description="Disordered" evidence="1">
    <location>
        <begin position="105"/>
        <end position="129"/>
    </location>
</feature>
<feature type="region of interest" description="Disordered" evidence="1">
    <location>
        <begin position="58"/>
        <end position="86"/>
    </location>
</feature>
<evidence type="ECO:0000259" key="2">
    <source>
        <dbReference type="PROSITE" id="PS51781"/>
    </source>
</evidence>
<dbReference type="SMART" id="SM00287">
    <property type="entry name" value="SH3b"/>
    <property type="match status" value="1"/>
</dbReference>
<dbReference type="PROSITE" id="PS51781">
    <property type="entry name" value="SH3B"/>
    <property type="match status" value="1"/>
</dbReference>
<name>A0A6L7GAB4_9RHOB</name>
<evidence type="ECO:0000313" key="4">
    <source>
        <dbReference type="Proteomes" id="UP000477911"/>
    </source>
</evidence>
<dbReference type="Gene3D" id="2.30.30.40">
    <property type="entry name" value="SH3 Domains"/>
    <property type="match status" value="1"/>
</dbReference>
<organism evidence="3 4">
    <name type="scientific">Pseudooceanicola albus</name>
    <dbReference type="NCBI Taxonomy" id="2692189"/>
    <lineage>
        <taxon>Bacteria</taxon>
        <taxon>Pseudomonadati</taxon>
        <taxon>Pseudomonadota</taxon>
        <taxon>Alphaproteobacteria</taxon>
        <taxon>Rhodobacterales</taxon>
        <taxon>Paracoccaceae</taxon>
        <taxon>Pseudooceanicola</taxon>
    </lineage>
</organism>
<reference evidence="3 4" key="1">
    <citation type="submission" date="2019-12" db="EMBL/GenBank/DDBJ databases">
        <authorList>
            <person name="Li M."/>
        </authorList>
    </citation>
    <scope>NUCLEOTIDE SEQUENCE [LARGE SCALE GENOMIC DNA]</scope>
    <source>
        <strain evidence="3 4">GBMRC 2024</strain>
    </source>
</reference>
<protein>
    <submittedName>
        <fullName evidence="3">SH3 domain-containing protein</fullName>
    </submittedName>
</protein>
<dbReference type="AlphaFoldDB" id="A0A6L7GAB4"/>
<dbReference type="RefSeq" id="WP_160896380.1">
    <property type="nucleotide sequence ID" value="NZ_WUMU01000024.1"/>
</dbReference>
<feature type="domain" description="SH3b" evidence="2">
    <location>
        <begin position="151"/>
        <end position="216"/>
    </location>
</feature>
<dbReference type="InterPro" id="IPR003646">
    <property type="entry name" value="SH3-like_bac-type"/>
</dbReference>